<evidence type="ECO:0000256" key="2">
    <source>
        <dbReference type="SAM" id="MobiDB-lite"/>
    </source>
</evidence>
<name>A0A835TJ97_CHLIN</name>
<evidence type="ECO:0000313" key="3">
    <source>
        <dbReference type="EMBL" id="KAG2441484.1"/>
    </source>
</evidence>
<protein>
    <submittedName>
        <fullName evidence="3">Uncharacterized protein</fullName>
    </submittedName>
</protein>
<dbReference type="EMBL" id="JAEHOC010000005">
    <property type="protein sequence ID" value="KAG2441484.1"/>
    <property type="molecule type" value="Genomic_DNA"/>
</dbReference>
<evidence type="ECO:0000256" key="1">
    <source>
        <dbReference type="SAM" id="Coils"/>
    </source>
</evidence>
<dbReference type="OrthoDB" id="555752at2759"/>
<feature type="region of interest" description="Disordered" evidence="2">
    <location>
        <begin position="1"/>
        <end position="83"/>
    </location>
</feature>
<feature type="compositionally biased region" description="Acidic residues" evidence="2">
    <location>
        <begin position="14"/>
        <end position="48"/>
    </location>
</feature>
<dbReference type="Proteomes" id="UP000650467">
    <property type="component" value="Unassembled WGS sequence"/>
</dbReference>
<gene>
    <name evidence="3" type="ORF">HXX76_003106</name>
</gene>
<keyword evidence="1" id="KW-0175">Coiled coil</keyword>
<feature type="compositionally biased region" description="Basic and acidic residues" evidence="2">
    <location>
        <begin position="74"/>
        <end position="83"/>
    </location>
</feature>
<dbReference type="AlphaFoldDB" id="A0A835TJ97"/>
<keyword evidence="4" id="KW-1185">Reference proteome</keyword>
<evidence type="ECO:0000313" key="4">
    <source>
        <dbReference type="Proteomes" id="UP000650467"/>
    </source>
</evidence>
<organism evidence="3 4">
    <name type="scientific">Chlamydomonas incerta</name>
    <dbReference type="NCBI Taxonomy" id="51695"/>
    <lineage>
        <taxon>Eukaryota</taxon>
        <taxon>Viridiplantae</taxon>
        <taxon>Chlorophyta</taxon>
        <taxon>core chlorophytes</taxon>
        <taxon>Chlorophyceae</taxon>
        <taxon>CS clade</taxon>
        <taxon>Chlamydomonadales</taxon>
        <taxon>Chlamydomonadaceae</taxon>
        <taxon>Chlamydomonas</taxon>
    </lineage>
</organism>
<comment type="caution">
    <text evidence="3">The sequence shown here is derived from an EMBL/GenBank/DDBJ whole genome shotgun (WGS) entry which is preliminary data.</text>
</comment>
<feature type="coiled-coil region" evidence="1">
    <location>
        <begin position="153"/>
        <end position="187"/>
    </location>
</feature>
<sequence length="502" mass="54356">MLEFLTGQAPAGVGEEEEEAGEEAQEQSEEEGEEAQDAEGEAEDEEKQEGERKVGAQAGQAATGQDQRQARRGAARERQAQERRLRRAGLQLCGAALDDPLIANEAAQAGSLQARPARQCVRACLPSDDAAKAFRRQRQRQRLRLARGETRILRELKGMKQALKGMKQDMKQDMEQAQQDMKQDVSASFAKVMGAIGFVTEAATWRQYEEHGVSGGEMKLTSLNDVLDLVLPEVVRRAALRHPNLIPGIRAAVTAPLLHKDRGFLAAVEVMLMEEGQAQDAKAVKEMREGGLGQDGAARKVRGFLVALQQREGARVAEGLAADVGALLKYVNTRSSDERQRLLAGALYVRCVAALLEGAYTGVLQVDAGVAGGCEVDKVTAALQLNIGETKYNPSELAKALLQLRRVGKVAAYTLDKALAACFATPDITKMPVLQQLPRHLYIHGVCIYVGKPSRQQLAQWEKRGREELDGLVLGGAAGAEGLRGATLVLSAVSALEPSRKW</sequence>
<reference evidence="3" key="1">
    <citation type="journal article" date="2020" name="bioRxiv">
        <title>Comparative genomics of Chlamydomonas.</title>
        <authorList>
            <person name="Craig R.J."/>
            <person name="Hasan A.R."/>
            <person name="Ness R.W."/>
            <person name="Keightley P.D."/>
        </authorList>
    </citation>
    <scope>NUCLEOTIDE SEQUENCE</scope>
    <source>
        <strain evidence="3">SAG 7.73</strain>
    </source>
</reference>
<accession>A0A835TJ97</accession>
<feature type="compositionally biased region" description="Low complexity" evidence="2">
    <location>
        <begin position="55"/>
        <end position="67"/>
    </location>
</feature>
<proteinExistence type="predicted"/>